<organism evidence="1 2">
    <name type="scientific">Gordonia polyisoprenivorans</name>
    <dbReference type="NCBI Taxonomy" id="84595"/>
    <lineage>
        <taxon>Bacteria</taxon>
        <taxon>Bacillati</taxon>
        <taxon>Actinomycetota</taxon>
        <taxon>Actinomycetes</taxon>
        <taxon>Mycobacteriales</taxon>
        <taxon>Gordoniaceae</taxon>
        <taxon>Gordonia</taxon>
    </lineage>
</organism>
<keyword evidence="1" id="KW-0067">ATP-binding</keyword>
<proteinExistence type="predicted"/>
<comment type="caution">
    <text evidence="1">The sequence shown here is derived from an EMBL/GenBank/DDBJ whole genome shotgun (WGS) entry which is preliminary data.</text>
</comment>
<protein>
    <submittedName>
        <fullName evidence="1">ATP-binding protein</fullName>
    </submittedName>
</protein>
<dbReference type="AlphaFoldDB" id="A0A846WRX2"/>
<dbReference type="EMBL" id="JAAXPC010000017">
    <property type="protein sequence ID" value="NKY04322.1"/>
    <property type="molecule type" value="Genomic_DNA"/>
</dbReference>
<evidence type="ECO:0000313" key="2">
    <source>
        <dbReference type="Proteomes" id="UP000563898"/>
    </source>
</evidence>
<dbReference type="Gene3D" id="3.30.565.10">
    <property type="entry name" value="Histidine kinase-like ATPase, C-terminal domain"/>
    <property type="match status" value="1"/>
</dbReference>
<gene>
    <name evidence="1" type="ORF">HGA05_22400</name>
</gene>
<keyword evidence="1" id="KW-0547">Nucleotide-binding</keyword>
<dbReference type="OMA" id="ARDTFAW"/>
<dbReference type="GO" id="GO:0005524">
    <property type="term" value="F:ATP binding"/>
    <property type="evidence" value="ECO:0007669"/>
    <property type="project" value="UniProtKB-KW"/>
</dbReference>
<sequence>MSGGGGQTVIVDLLDASGEPVELAVGAESDRLSIIRSVVERTLYLADWTVDEVTDVKIAIDEICSQLISAAVAGARVHLSLTVGPTGAVARAASPVIPGFEIDTTGFGWRVVTTLTDAHTIECVDRPDHRDLTVTIGKTRQR</sequence>
<evidence type="ECO:0000313" key="1">
    <source>
        <dbReference type="EMBL" id="NKY04322.1"/>
    </source>
</evidence>
<dbReference type="InterPro" id="IPR036890">
    <property type="entry name" value="HATPase_C_sf"/>
</dbReference>
<name>A0A846WRX2_9ACTN</name>
<dbReference type="Proteomes" id="UP000563898">
    <property type="component" value="Unassembled WGS sequence"/>
</dbReference>
<accession>A0A846WRX2</accession>
<reference evidence="1 2" key="1">
    <citation type="submission" date="2020-04" db="EMBL/GenBank/DDBJ databases">
        <title>MicrobeNet Type strains.</title>
        <authorList>
            <person name="Nicholson A.C."/>
        </authorList>
    </citation>
    <scope>NUCLEOTIDE SEQUENCE [LARGE SCALE GENOMIC DNA]</scope>
    <source>
        <strain evidence="1 2">ATCC BAA-14</strain>
    </source>
</reference>